<evidence type="ECO:0000313" key="2">
    <source>
        <dbReference type="Proteomes" id="UP000775872"/>
    </source>
</evidence>
<evidence type="ECO:0000313" key="1">
    <source>
        <dbReference type="EMBL" id="CAH0044782.1"/>
    </source>
</evidence>
<protein>
    <submittedName>
        <fullName evidence="1">Uncharacterized protein</fullName>
    </submittedName>
</protein>
<proteinExistence type="predicted"/>
<dbReference type="AlphaFoldDB" id="A0A9N9W7B5"/>
<name>A0A9N9W7B5_9HYPO</name>
<keyword evidence="2" id="KW-1185">Reference proteome</keyword>
<dbReference type="OrthoDB" id="5137855at2759"/>
<reference evidence="1" key="1">
    <citation type="submission" date="2021-10" db="EMBL/GenBank/DDBJ databases">
        <authorList>
            <person name="Piombo E."/>
        </authorList>
    </citation>
    <scope>NUCLEOTIDE SEQUENCE</scope>
</reference>
<comment type="caution">
    <text evidence="1">The sequence shown here is derived from an EMBL/GenBank/DDBJ whole genome shotgun (WGS) entry which is preliminary data.</text>
</comment>
<organism evidence="1 2">
    <name type="scientific">Clonostachys solani</name>
    <dbReference type="NCBI Taxonomy" id="160281"/>
    <lineage>
        <taxon>Eukaryota</taxon>
        <taxon>Fungi</taxon>
        <taxon>Dikarya</taxon>
        <taxon>Ascomycota</taxon>
        <taxon>Pezizomycotina</taxon>
        <taxon>Sordariomycetes</taxon>
        <taxon>Hypocreomycetidae</taxon>
        <taxon>Hypocreales</taxon>
        <taxon>Bionectriaceae</taxon>
        <taxon>Clonostachys</taxon>
    </lineage>
</organism>
<sequence length="401" mass="46089">MDKLSQELVDIICDYLESTLEGQKTPKLAPYACISRQWKAAVERKTFALMPILFPEADDFVALVDSGRARYVREVHFHANTRFPAPGREGRIGHPDYGYVGASVIKDVYQIELLADLATVMKHMSEWEIEYPIVFSISGTCIRFDEDSPPLEFPIVKNIRTFRCLIRTTDPVDICKLATRMPELRKFSFSIPHHKKRQNSRLADEIGTWGEKLPQLESLEIMGEHDTFSRQRHLHRMGDMRNEDGVDRLCQELRLLSQKRGFKRLRTEYVPISRELFEDTQNPTAKMSWPTLEEFTVLFHEMSSTGEWYLTDEPMGQGPNQDLRFKHDEAAVAPILELFTRAISLESSPSLKRAGLGFQIALLEMRTMLASFGEKEEEPDFLPPDFLPTFVVGYGSLDSFT</sequence>
<accession>A0A9N9W7B5</accession>
<dbReference type="Proteomes" id="UP000775872">
    <property type="component" value="Unassembled WGS sequence"/>
</dbReference>
<gene>
    <name evidence="1" type="ORF">CSOL1703_00010521</name>
</gene>
<dbReference type="EMBL" id="CABFOC020000007">
    <property type="protein sequence ID" value="CAH0044782.1"/>
    <property type="molecule type" value="Genomic_DNA"/>
</dbReference>